<dbReference type="InterPro" id="IPR059177">
    <property type="entry name" value="GH29D-like_dom"/>
</dbReference>
<dbReference type="Pfam" id="PF13290">
    <property type="entry name" value="CHB_HEX_C_1"/>
    <property type="match status" value="1"/>
</dbReference>
<reference evidence="4" key="1">
    <citation type="submission" date="2022-08" db="EMBL/GenBank/DDBJ databases">
        <title>Novel sulfate-reducing endosymbionts in the free-living metamonad Anaeramoeba.</title>
        <authorList>
            <person name="Jerlstrom-Hultqvist J."/>
            <person name="Cepicka I."/>
            <person name="Gallot-Lavallee L."/>
            <person name="Salas-Leiva D."/>
            <person name="Curtis B.A."/>
            <person name="Zahonova K."/>
            <person name="Pipaliya S."/>
            <person name="Dacks J."/>
            <person name="Roger A.J."/>
        </authorList>
    </citation>
    <scope>NUCLEOTIDE SEQUENCE</scope>
    <source>
        <strain evidence="4">Schooner1</strain>
    </source>
</reference>
<evidence type="ECO:0000256" key="1">
    <source>
        <dbReference type="SAM" id="Phobius"/>
    </source>
</evidence>
<feature type="transmembrane region" description="Helical" evidence="1">
    <location>
        <begin position="213"/>
        <end position="237"/>
    </location>
</feature>
<comment type="caution">
    <text evidence="4">The sequence shown here is derived from an EMBL/GenBank/DDBJ whole genome shotgun (WGS) entry which is preliminary data.</text>
</comment>
<keyword evidence="2" id="KW-0732">Signal</keyword>
<dbReference type="PROSITE" id="PS51257">
    <property type="entry name" value="PROKAR_LIPOPROTEIN"/>
    <property type="match status" value="1"/>
</dbReference>
<keyword evidence="1" id="KW-0472">Membrane</keyword>
<dbReference type="Proteomes" id="UP001150062">
    <property type="component" value="Unassembled WGS sequence"/>
</dbReference>
<organism evidence="4 5">
    <name type="scientific">Anaeramoeba flamelloides</name>
    <dbReference type="NCBI Taxonomy" id="1746091"/>
    <lineage>
        <taxon>Eukaryota</taxon>
        <taxon>Metamonada</taxon>
        <taxon>Anaeramoebidae</taxon>
        <taxon>Anaeramoeba</taxon>
    </lineage>
</organism>
<evidence type="ECO:0000313" key="4">
    <source>
        <dbReference type="EMBL" id="KAJ6254058.1"/>
    </source>
</evidence>
<keyword evidence="5" id="KW-1185">Reference proteome</keyword>
<accession>A0ABQ8ZAZ5</accession>
<feature type="domain" description="GH29D-like beta-sandwich" evidence="3">
    <location>
        <begin position="41"/>
        <end position="95"/>
    </location>
</feature>
<keyword evidence="1" id="KW-0812">Transmembrane</keyword>
<evidence type="ECO:0000259" key="3">
    <source>
        <dbReference type="Pfam" id="PF13290"/>
    </source>
</evidence>
<evidence type="ECO:0000256" key="2">
    <source>
        <dbReference type="SAM" id="SignalP"/>
    </source>
</evidence>
<protein>
    <submittedName>
        <fullName evidence="4">T-cell immunoglobulin and mucin domain-containing protein</fullName>
    </submittedName>
</protein>
<feature type="chain" id="PRO_5046423762" evidence="2">
    <location>
        <begin position="25"/>
        <end position="274"/>
    </location>
</feature>
<proteinExistence type="predicted"/>
<evidence type="ECO:0000313" key="5">
    <source>
        <dbReference type="Proteomes" id="UP001150062"/>
    </source>
</evidence>
<dbReference type="EMBL" id="JAOAOG010000026">
    <property type="protein sequence ID" value="KAJ6254058.1"/>
    <property type="molecule type" value="Genomic_DNA"/>
</dbReference>
<name>A0ABQ8ZAZ5_9EUKA</name>
<keyword evidence="1" id="KW-1133">Transmembrane helix</keyword>
<gene>
    <name evidence="4" type="ORF">M0813_12615</name>
</gene>
<feature type="signal peptide" evidence="2">
    <location>
        <begin position="1"/>
        <end position="24"/>
    </location>
</feature>
<sequence length="274" mass="31155">MTLFKNTNLFQNLILLPLLLFVVSYSCNQPSPPTIIDDTENGFIENSSEIVLTVSDSDLEIYYTLDNTPPEPNSGNKYTKPLEISNPGTIVLRCVSYKEACITNGTSQETIKYYTVYKPLGKITVSPKDQTQFEDSQLITITSQTEDSYIDIWFGNNEETKTRYILPFTITSTTILTVQESKPYYLPTSEQTFHFIHNPTQNNNETPKEENNALAISLSVSLAISLTLIIIILTLIWKKRKHKISLKNSKLKVPPSQKNCLVHRSKKKWDGLIH</sequence>